<dbReference type="InParanoid" id="A0A0G4FIE8"/>
<feature type="region of interest" description="Disordered" evidence="1">
    <location>
        <begin position="1"/>
        <end position="61"/>
    </location>
</feature>
<evidence type="ECO:0000313" key="3">
    <source>
        <dbReference type="Proteomes" id="UP000041254"/>
    </source>
</evidence>
<gene>
    <name evidence="2" type="ORF">Vbra_15488</name>
</gene>
<dbReference type="AlphaFoldDB" id="A0A0G4FIE8"/>
<proteinExistence type="predicted"/>
<keyword evidence="3" id="KW-1185">Reference proteome</keyword>
<dbReference type="VEuPathDB" id="CryptoDB:Vbra_15488"/>
<protein>
    <submittedName>
        <fullName evidence="2">Uncharacterized protein</fullName>
    </submittedName>
</protein>
<name>A0A0G4FIE8_VITBC</name>
<organism evidence="2 3">
    <name type="scientific">Vitrella brassicaformis (strain CCMP3155)</name>
    <dbReference type="NCBI Taxonomy" id="1169540"/>
    <lineage>
        <taxon>Eukaryota</taxon>
        <taxon>Sar</taxon>
        <taxon>Alveolata</taxon>
        <taxon>Colpodellida</taxon>
        <taxon>Vitrellaceae</taxon>
        <taxon>Vitrella</taxon>
    </lineage>
</organism>
<feature type="compositionally biased region" description="Low complexity" evidence="1">
    <location>
        <begin position="1"/>
        <end position="16"/>
    </location>
</feature>
<evidence type="ECO:0000256" key="1">
    <source>
        <dbReference type="SAM" id="MobiDB-lite"/>
    </source>
</evidence>
<sequence>MESSTSAAAASSSDSSPLPAHLSWFQEDPRPSRGLPGHSAVKQRVPVGGRHRAESCPREHARRIPLTPAHTGECCEWEPQFV</sequence>
<reference evidence="2 3" key="1">
    <citation type="submission" date="2014-11" db="EMBL/GenBank/DDBJ databases">
        <authorList>
            <person name="Zhu J."/>
            <person name="Qi W."/>
            <person name="Song R."/>
        </authorList>
    </citation>
    <scope>NUCLEOTIDE SEQUENCE [LARGE SCALE GENOMIC DNA]</scope>
</reference>
<dbReference type="Proteomes" id="UP000041254">
    <property type="component" value="Unassembled WGS sequence"/>
</dbReference>
<evidence type="ECO:0000313" key="2">
    <source>
        <dbReference type="EMBL" id="CEM13285.1"/>
    </source>
</evidence>
<dbReference type="EMBL" id="CDMY01000447">
    <property type="protein sequence ID" value="CEM13285.1"/>
    <property type="molecule type" value="Genomic_DNA"/>
</dbReference>
<accession>A0A0G4FIE8</accession>